<comment type="caution">
    <text evidence="4">The sequence shown here is derived from an EMBL/GenBank/DDBJ whole genome shotgun (WGS) entry which is preliminary data.</text>
</comment>
<evidence type="ECO:0000256" key="1">
    <source>
        <dbReference type="SAM" id="MobiDB-lite"/>
    </source>
</evidence>
<evidence type="ECO:0000256" key="2">
    <source>
        <dbReference type="SAM" id="Phobius"/>
    </source>
</evidence>
<accession>A0A327MC34</accession>
<keyword evidence="2" id="KW-1133">Transmembrane helix</keyword>
<dbReference type="EMBL" id="QLIX01000003">
    <property type="protein sequence ID" value="RAI59976.1"/>
    <property type="molecule type" value="Genomic_DNA"/>
</dbReference>
<sequence>MIAGDRTGPTGRRGRPGLAWVAAAVPVLGLVAVLLHRMIGAAPPSDWSAIAEAAGREAVAQALPAGEASPDWRELVVYRFNAALEEERGVCGRVLAGPRTGGTWADFAVRVRLERPASGSRPATTSTEVFLADGPGGMRALYLARQRFCRDATASPPVQPAPTTDAPPPAAPPMAQGAPAGPAAPAAVTSGAPAAAPAEGGGARPAAPVLGRIAVRSPVNLRTGPGGGASVIGVLPRGKTLDILERAPGGWMRVGDPAPLGWVHASLVQTLE</sequence>
<keyword evidence="2" id="KW-0812">Transmembrane</keyword>
<keyword evidence="2" id="KW-0472">Membrane</keyword>
<evidence type="ECO:0000259" key="3">
    <source>
        <dbReference type="Pfam" id="PF08239"/>
    </source>
</evidence>
<feature type="region of interest" description="Disordered" evidence="1">
    <location>
        <begin position="153"/>
        <end position="204"/>
    </location>
</feature>
<feature type="transmembrane region" description="Helical" evidence="2">
    <location>
        <begin position="17"/>
        <end position="35"/>
    </location>
</feature>
<proteinExistence type="predicted"/>
<evidence type="ECO:0000313" key="4">
    <source>
        <dbReference type="EMBL" id="RAI59976.1"/>
    </source>
</evidence>
<feature type="compositionally biased region" description="Pro residues" evidence="1">
    <location>
        <begin position="157"/>
        <end position="172"/>
    </location>
</feature>
<feature type="compositionally biased region" description="Low complexity" evidence="1">
    <location>
        <begin position="173"/>
        <end position="204"/>
    </location>
</feature>
<organism evidence="4 5">
    <name type="scientific">Roseicella frigidaeris</name>
    <dbReference type="NCBI Taxonomy" id="2230885"/>
    <lineage>
        <taxon>Bacteria</taxon>
        <taxon>Pseudomonadati</taxon>
        <taxon>Pseudomonadota</taxon>
        <taxon>Alphaproteobacteria</taxon>
        <taxon>Acetobacterales</taxon>
        <taxon>Roseomonadaceae</taxon>
        <taxon>Roseicella</taxon>
    </lineage>
</organism>
<dbReference type="AlphaFoldDB" id="A0A327MC34"/>
<reference evidence="5" key="1">
    <citation type="submission" date="2018-06" db="EMBL/GenBank/DDBJ databases">
        <authorList>
            <person name="Khan S.A."/>
        </authorList>
    </citation>
    <scope>NUCLEOTIDE SEQUENCE [LARGE SCALE GENOMIC DNA]</scope>
    <source>
        <strain evidence="5">DB-1506</strain>
    </source>
</reference>
<gene>
    <name evidence="4" type="ORF">DOO78_06965</name>
</gene>
<protein>
    <recommendedName>
        <fullName evidence="3">SH3b domain-containing protein</fullName>
    </recommendedName>
</protein>
<dbReference type="Proteomes" id="UP000249065">
    <property type="component" value="Unassembled WGS sequence"/>
</dbReference>
<feature type="domain" description="SH3b" evidence="3">
    <location>
        <begin position="219"/>
        <end position="268"/>
    </location>
</feature>
<name>A0A327MC34_9PROT</name>
<evidence type="ECO:0000313" key="5">
    <source>
        <dbReference type="Proteomes" id="UP000249065"/>
    </source>
</evidence>
<keyword evidence="5" id="KW-1185">Reference proteome</keyword>
<dbReference type="Gene3D" id="2.30.30.40">
    <property type="entry name" value="SH3 Domains"/>
    <property type="match status" value="1"/>
</dbReference>
<dbReference type="Pfam" id="PF08239">
    <property type="entry name" value="SH3_3"/>
    <property type="match status" value="1"/>
</dbReference>
<dbReference type="InterPro" id="IPR003646">
    <property type="entry name" value="SH3-like_bac-type"/>
</dbReference>